<organism evidence="1 2">
    <name type="scientific">Intestinimonas massiliensis</name>
    <name type="common">ex Afouda et al. 2020</name>
    <dbReference type="NCBI Taxonomy" id="1673721"/>
    <lineage>
        <taxon>Bacteria</taxon>
        <taxon>Bacillati</taxon>
        <taxon>Bacillota</taxon>
        <taxon>Clostridia</taxon>
        <taxon>Eubacteriales</taxon>
        <taxon>Intestinimonas</taxon>
    </lineage>
</organism>
<dbReference type="AlphaFoldDB" id="A0AAW5JWN5"/>
<accession>A0AAW5JWN5</accession>
<evidence type="ECO:0000313" key="1">
    <source>
        <dbReference type="EMBL" id="MCQ4771988.1"/>
    </source>
</evidence>
<evidence type="ECO:0000313" key="2">
    <source>
        <dbReference type="Proteomes" id="UP001204562"/>
    </source>
</evidence>
<proteinExistence type="predicted"/>
<feature type="non-terminal residue" evidence="1">
    <location>
        <position position="101"/>
    </location>
</feature>
<reference evidence="1" key="1">
    <citation type="submission" date="2022-06" db="EMBL/GenBank/DDBJ databases">
        <title>Isolation of gut microbiota from human fecal samples.</title>
        <authorList>
            <person name="Pamer E.G."/>
            <person name="Barat B."/>
            <person name="Waligurski E."/>
            <person name="Medina S."/>
            <person name="Paddock L."/>
            <person name="Mostad J."/>
        </authorList>
    </citation>
    <scope>NUCLEOTIDE SEQUENCE</scope>
    <source>
        <strain evidence="1">DFI.9.91</strain>
    </source>
</reference>
<name>A0AAW5JWN5_9FIRM</name>
<gene>
    <name evidence="1" type="ORF">NE579_16355</name>
</gene>
<comment type="caution">
    <text evidence="1">The sequence shown here is derived from an EMBL/GenBank/DDBJ whole genome shotgun (WGS) entry which is preliminary data.</text>
</comment>
<dbReference type="Proteomes" id="UP001204562">
    <property type="component" value="Unassembled WGS sequence"/>
</dbReference>
<feature type="non-terminal residue" evidence="1">
    <location>
        <position position="1"/>
    </location>
</feature>
<protein>
    <submittedName>
        <fullName evidence="1">Uncharacterized protein</fullName>
    </submittedName>
</protein>
<sequence>TPDLKGRIDVLFISLNGSTAEEYCAVTHPRDGEAAWQAMLDFTRRAAGYVPTVVMTIVNKDKSPAEIAACRTLAEGLGAGPQGVAGSVGNILPDAQRGPQP</sequence>
<dbReference type="EMBL" id="JANFYS010000225">
    <property type="protein sequence ID" value="MCQ4771988.1"/>
    <property type="molecule type" value="Genomic_DNA"/>
</dbReference>